<name>A0A6M3JD15_9ZZZZ</name>
<evidence type="ECO:0000313" key="1">
    <source>
        <dbReference type="EMBL" id="QJA67035.1"/>
    </source>
</evidence>
<protein>
    <submittedName>
        <fullName evidence="1">Uncharacterized protein</fullName>
    </submittedName>
</protein>
<dbReference type="EMBL" id="MT141565">
    <property type="protein sequence ID" value="QJA67035.1"/>
    <property type="molecule type" value="Genomic_DNA"/>
</dbReference>
<dbReference type="AlphaFoldDB" id="A0A6M3JD15"/>
<accession>A0A6M3JD15</accession>
<reference evidence="1" key="1">
    <citation type="submission" date="2020-03" db="EMBL/GenBank/DDBJ databases">
        <title>The deep terrestrial virosphere.</title>
        <authorList>
            <person name="Holmfeldt K."/>
            <person name="Nilsson E."/>
            <person name="Simone D."/>
            <person name="Lopez-Fernandez M."/>
            <person name="Wu X."/>
            <person name="de Brujin I."/>
            <person name="Lundin D."/>
            <person name="Andersson A."/>
            <person name="Bertilsson S."/>
            <person name="Dopson M."/>
        </authorList>
    </citation>
    <scope>NUCLEOTIDE SEQUENCE</scope>
    <source>
        <strain evidence="2">MM415A01997</strain>
        <strain evidence="1">MM415B00308</strain>
    </source>
</reference>
<organism evidence="1">
    <name type="scientific">viral metagenome</name>
    <dbReference type="NCBI Taxonomy" id="1070528"/>
    <lineage>
        <taxon>unclassified sequences</taxon>
        <taxon>metagenomes</taxon>
        <taxon>organismal metagenomes</taxon>
    </lineage>
</organism>
<proteinExistence type="predicted"/>
<evidence type="ECO:0000313" key="2">
    <source>
        <dbReference type="EMBL" id="QJA74469.1"/>
    </source>
</evidence>
<dbReference type="EMBL" id="MT142100">
    <property type="protein sequence ID" value="QJA74469.1"/>
    <property type="molecule type" value="Genomic_DNA"/>
</dbReference>
<sequence length="73" mass="8481">MKECKVRKRLYVGAFNYAGEVITVYKRAHTENTAFQLMVLELAKYKGLSAWAIRQYFNGEKPNYEIKEDKGDG</sequence>
<gene>
    <name evidence="2" type="ORF">MM415A01997_0013</name>
    <name evidence="1" type="ORF">MM415B00308_0013</name>
</gene>